<keyword evidence="4 7" id="KW-1133">Transmembrane helix</keyword>
<evidence type="ECO:0000313" key="9">
    <source>
        <dbReference type="EMBL" id="GEL94909.1"/>
    </source>
</evidence>
<dbReference type="OrthoDB" id="4812738at2"/>
<feature type="region of interest" description="Disordered" evidence="6">
    <location>
        <begin position="1"/>
        <end position="21"/>
    </location>
</feature>
<name>A0A511JAV4_9CELL</name>
<evidence type="ECO:0000313" key="10">
    <source>
        <dbReference type="Proteomes" id="UP000321720"/>
    </source>
</evidence>
<dbReference type="InterPro" id="IPR003838">
    <property type="entry name" value="ABC3_permease_C"/>
</dbReference>
<gene>
    <name evidence="9" type="ORF">CCO02nite_15670</name>
</gene>
<feature type="transmembrane region" description="Helical" evidence="7">
    <location>
        <begin position="40"/>
        <end position="60"/>
    </location>
</feature>
<keyword evidence="3 7" id="KW-0812">Transmembrane</keyword>
<feature type="transmembrane region" description="Helical" evidence="7">
    <location>
        <begin position="401"/>
        <end position="427"/>
    </location>
</feature>
<accession>A0A511JAV4</accession>
<dbReference type="AlphaFoldDB" id="A0A511JAV4"/>
<comment type="subcellular location">
    <subcellularLocation>
        <location evidence="1">Cell membrane</location>
        <topology evidence="1">Multi-pass membrane protein</topology>
    </subcellularLocation>
</comment>
<protein>
    <recommendedName>
        <fullName evidence="8">ABC3 transporter permease C-terminal domain-containing protein</fullName>
    </recommendedName>
</protein>
<reference evidence="9 10" key="1">
    <citation type="submission" date="2019-07" db="EMBL/GenBank/DDBJ databases">
        <title>Whole genome shotgun sequence of Cellulomonas composti NBRC 100758.</title>
        <authorList>
            <person name="Hosoyama A."/>
            <person name="Uohara A."/>
            <person name="Ohji S."/>
            <person name="Ichikawa N."/>
        </authorList>
    </citation>
    <scope>NUCLEOTIDE SEQUENCE [LARGE SCALE GENOMIC DNA]</scope>
    <source>
        <strain evidence="9 10">NBRC 100758</strain>
    </source>
</reference>
<feature type="transmembrane region" description="Helical" evidence="7">
    <location>
        <begin position="896"/>
        <end position="918"/>
    </location>
</feature>
<feature type="transmembrane region" description="Helical" evidence="7">
    <location>
        <begin position="802"/>
        <end position="824"/>
    </location>
</feature>
<organism evidence="9 10">
    <name type="scientific">Cellulomonas composti</name>
    <dbReference type="NCBI Taxonomy" id="266130"/>
    <lineage>
        <taxon>Bacteria</taxon>
        <taxon>Bacillati</taxon>
        <taxon>Actinomycetota</taxon>
        <taxon>Actinomycetes</taxon>
        <taxon>Micrococcales</taxon>
        <taxon>Cellulomonadaceae</taxon>
        <taxon>Cellulomonas</taxon>
    </lineage>
</organism>
<evidence type="ECO:0000256" key="4">
    <source>
        <dbReference type="ARBA" id="ARBA00022989"/>
    </source>
</evidence>
<proteinExistence type="predicted"/>
<feature type="transmembrane region" description="Helical" evidence="7">
    <location>
        <begin position="854"/>
        <end position="876"/>
    </location>
</feature>
<evidence type="ECO:0000259" key="8">
    <source>
        <dbReference type="Pfam" id="PF02687"/>
    </source>
</evidence>
<dbReference type="GO" id="GO:0005886">
    <property type="term" value="C:plasma membrane"/>
    <property type="evidence" value="ECO:0007669"/>
    <property type="project" value="UniProtKB-SubCell"/>
</dbReference>
<dbReference type="Proteomes" id="UP000321720">
    <property type="component" value="Unassembled WGS sequence"/>
</dbReference>
<evidence type="ECO:0000256" key="5">
    <source>
        <dbReference type="ARBA" id="ARBA00023136"/>
    </source>
</evidence>
<dbReference type="RefSeq" id="WP_146842583.1">
    <property type="nucleotide sequence ID" value="NZ_BJWG01000006.1"/>
</dbReference>
<keyword evidence="2" id="KW-1003">Cell membrane</keyword>
<evidence type="ECO:0000256" key="2">
    <source>
        <dbReference type="ARBA" id="ARBA00022475"/>
    </source>
</evidence>
<evidence type="ECO:0000256" key="1">
    <source>
        <dbReference type="ARBA" id="ARBA00004651"/>
    </source>
</evidence>
<evidence type="ECO:0000256" key="7">
    <source>
        <dbReference type="SAM" id="Phobius"/>
    </source>
</evidence>
<sequence>MTAPRETAAPPRPGSSTGVATRAATAGALLVARRRARADAGLLALGATVLAVSVALSVVIPRTVARTADDAVQQGVAAIGTSADLVARIGTNTAPGFESSDVGSRNPNDAAELRRTVSKVHDALPPELAAVVGPGTATVATNVVNAIAGTTPIATRLVYVGVPDEGRQDGLVEWVDGRAPDAADLEPDDPASEGVAPRQIEVGMQADAAELLGVQVGDEVRGRLTTRNRVDVVVTGLYTVADEHDVAWVGLEDLVGPQPAADPTQQEGRAALLVTPRSLPDVNLNATDSTLLTQVRYPTDPDAIDTSNRAAVRAAITRVQADPTTLRQSDGRHVTVTTALGTALDEIGGRLAAARAQQSVVVLGIAGVAALVLVLAARLLVTRRETYLLAERARGASLASVAVRALVESVPLALLAGGLGLLAAGLVLPGPTLWSVAAGLVAVAAAAPAVVAVLAVRRAWSGRRQPANRSDRARVASRRRARRWVAELALIALAVAAVVSVRRRGLLTTGSGGVDPLLAAAPLLVAAAATIVVVHALPPLLRAAANAAGRTRGVVPLVATARASTVAGTVVPLMALTTAVGLLVFSGTTTVTVQAGQATAALERIGADVRVEGELTEQDVTALRAADGVTSVAALAVLGSRSLGSSTGVTVDVVLADADELATIGATHDHPIPGLTDLVATDGTVPALVSASVEPTTRLVRPTLRAADGRLELSVVGLLGAEPYVTTTGPAATGRLLVDRATFDAAQGTSTAPSTILVDGPGASAAVVALALTERPDVTVTTRADWLRDWSSTPLNDGLVTLLRATAAILAAYAALALVLLVVATSGDRGRTLSALRTLGLDGRTARALTFAEVAPLAGAALVAGTVIGVGIPWLLSGALGLDVATGGLRPPATSVGWWPLVAAVAAVVVALVVAVLVESAVRRRDRLGEVLRVGER</sequence>
<keyword evidence="5 7" id="KW-0472">Membrane</keyword>
<dbReference type="EMBL" id="BJWG01000006">
    <property type="protein sequence ID" value="GEL94909.1"/>
    <property type="molecule type" value="Genomic_DNA"/>
</dbReference>
<feature type="transmembrane region" description="Helical" evidence="7">
    <location>
        <begin position="484"/>
        <end position="501"/>
    </location>
</feature>
<keyword evidence="10" id="KW-1185">Reference proteome</keyword>
<evidence type="ECO:0000256" key="3">
    <source>
        <dbReference type="ARBA" id="ARBA00022692"/>
    </source>
</evidence>
<comment type="caution">
    <text evidence="9">The sequence shown here is derived from an EMBL/GenBank/DDBJ whole genome shotgun (WGS) entry which is preliminary data.</text>
</comment>
<feature type="transmembrane region" description="Helical" evidence="7">
    <location>
        <begin position="566"/>
        <end position="585"/>
    </location>
</feature>
<dbReference type="Pfam" id="PF02687">
    <property type="entry name" value="FtsX"/>
    <property type="match status" value="1"/>
</dbReference>
<feature type="transmembrane region" description="Helical" evidence="7">
    <location>
        <begin position="433"/>
        <end position="456"/>
    </location>
</feature>
<feature type="domain" description="ABC3 transporter permease C-terminal" evidence="8">
    <location>
        <begin position="807"/>
        <end position="918"/>
    </location>
</feature>
<feature type="transmembrane region" description="Helical" evidence="7">
    <location>
        <begin position="521"/>
        <end position="545"/>
    </location>
</feature>
<evidence type="ECO:0000256" key="6">
    <source>
        <dbReference type="SAM" id="MobiDB-lite"/>
    </source>
</evidence>
<feature type="transmembrane region" description="Helical" evidence="7">
    <location>
        <begin position="360"/>
        <end position="381"/>
    </location>
</feature>